<name>X7ZB42_MYCXE</name>
<dbReference type="AlphaFoldDB" id="X7ZB42"/>
<accession>X7ZB42</accession>
<feature type="region of interest" description="Disordered" evidence="1">
    <location>
        <begin position="44"/>
        <end position="81"/>
    </location>
</feature>
<sequence length="81" mass="9157">MRHPQPRRAHRLGGIRPPTGARRRHCAQRCYHEVLTARANAVRDRLGGSRRAKRVRTSADREEYGGGRRPSAAMTSDDLGR</sequence>
<proteinExistence type="predicted"/>
<organism evidence="2">
    <name type="scientific">Mycobacterium xenopi 4042</name>
    <dbReference type="NCBI Taxonomy" id="1299334"/>
    <lineage>
        <taxon>Bacteria</taxon>
        <taxon>Bacillati</taxon>
        <taxon>Actinomycetota</taxon>
        <taxon>Actinomycetes</taxon>
        <taxon>Mycobacteriales</taxon>
        <taxon>Mycobacteriaceae</taxon>
        <taxon>Mycobacterium</taxon>
    </lineage>
</organism>
<dbReference type="EMBL" id="JAOB01000080">
    <property type="protein sequence ID" value="EUA15983.1"/>
    <property type="molecule type" value="Genomic_DNA"/>
</dbReference>
<feature type="compositionally biased region" description="Basic and acidic residues" evidence="1">
    <location>
        <begin position="57"/>
        <end position="66"/>
    </location>
</feature>
<feature type="region of interest" description="Disordered" evidence="1">
    <location>
        <begin position="1"/>
        <end position="24"/>
    </location>
</feature>
<dbReference type="PATRIC" id="fig|1299334.3.peg.8227"/>
<protein>
    <submittedName>
        <fullName evidence="2">Uncharacterized protein</fullName>
    </submittedName>
</protein>
<evidence type="ECO:0000256" key="1">
    <source>
        <dbReference type="SAM" id="MobiDB-lite"/>
    </source>
</evidence>
<gene>
    <name evidence="2" type="ORF">I553_0958</name>
</gene>
<reference evidence="2" key="1">
    <citation type="submission" date="2014-01" db="EMBL/GenBank/DDBJ databases">
        <authorList>
            <person name="Brown-Elliot B."/>
            <person name="Wallace R."/>
            <person name="Lenaerts A."/>
            <person name="Ordway D."/>
            <person name="DeGroote M.A."/>
            <person name="Parker T."/>
            <person name="Sizemore C."/>
            <person name="Tallon L.J."/>
            <person name="Sadzewicz L.K."/>
            <person name="Sengamalay N."/>
            <person name="Fraser C.M."/>
            <person name="Hine E."/>
            <person name="Shefchek K.A."/>
            <person name="Das S.P."/>
            <person name="Tettelin H."/>
        </authorList>
    </citation>
    <scope>NUCLEOTIDE SEQUENCE [LARGE SCALE GENOMIC DNA]</scope>
    <source>
        <strain evidence="2">4042</strain>
    </source>
</reference>
<comment type="caution">
    <text evidence="2">The sequence shown here is derived from an EMBL/GenBank/DDBJ whole genome shotgun (WGS) entry which is preliminary data.</text>
</comment>
<feature type="compositionally biased region" description="Basic residues" evidence="1">
    <location>
        <begin position="1"/>
        <end position="13"/>
    </location>
</feature>
<evidence type="ECO:0000313" key="2">
    <source>
        <dbReference type="EMBL" id="EUA15983.1"/>
    </source>
</evidence>